<accession>A0A6N9UFU4</accession>
<evidence type="ECO:0000313" key="7">
    <source>
        <dbReference type="EMBL" id="NEB15080.1"/>
    </source>
</evidence>
<dbReference type="RefSeq" id="WP_164138162.1">
    <property type="nucleotide sequence ID" value="NZ_JAAGMB010000005.1"/>
</dbReference>
<dbReference type="InterPro" id="IPR027278">
    <property type="entry name" value="ACCD_DCysDesulf"/>
</dbReference>
<feature type="modified residue" description="N6-(pyridoxal phosphate)lysine" evidence="5">
    <location>
        <position position="55"/>
    </location>
</feature>
<dbReference type="Proteomes" id="UP000469545">
    <property type="component" value="Unassembled WGS sequence"/>
</dbReference>
<dbReference type="AlphaFoldDB" id="A0A6N9UFU4"/>
<evidence type="ECO:0000256" key="4">
    <source>
        <dbReference type="PIRSR" id="PIRSR006278-1"/>
    </source>
</evidence>
<gene>
    <name evidence="7" type="ORF">G3I46_00870</name>
</gene>
<dbReference type="InterPro" id="IPR036052">
    <property type="entry name" value="TrpB-like_PALP_sf"/>
</dbReference>
<protein>
    <submittedName>
        <fullName evidence="7">D-cysteine desulfhydrase</fullName>
        <ecNumber evidence="7">4.4.1.15</ecNumber>
    </submittedName>
</protein>
<dbReference type="InterPro" id="IPR001926">
    <property type="entry name" value="TrpB-like_PALP"/>
</dbReference>
<keyword evidence="8" id="KW-1185">Reference proteome</keyword>
<dbReference type="SUPFAM" id="SSF53686">
    <property type="entry name" value="Tryptophan synthase beta subunit-like PLP-dependent enzymes"/>
    <property type="match status" value="1"/>
</dbReference>
<dbReference type="PANTHER" id="PTHR43780">
    <property type="entry name" value="1-AMINOCYCLOPROPANE-1-CARBOXYLATE DEAMINASE-RELATED"/>
    <property type="match status" value="1"/>
</dbReference>
<dbReference type="Gene3D" id="3.40.50.1100">
    <property type="match status" value="2"/>
</dbReference>
<dbReference type="NCBIfam" id="TIGR01275">
    <property type="entry name" value="ACC_deam_rel"/>
    <property type="match status" value="1"/>
</dbReference>
<keyword evidence="3 5" id="KW-0663">Pyridoxal phosphate</keyword>
<dbReference type="GO" id="GO:1901605">
    <property type="term" value="P:alpha-amino acid metabolic process"/>
    <property type="evidence" value="ECO:0007669"/>
    <property type="project" value="UniProtKB-ARBA"/>
</dbReference>
<dbReference type="Pfam" id="PF00291">
    <property type="entry name" value="PALP"/>
    <property type="match status" value="1"/>
</dbReference>
<dbReference type="PIRSF" id="PIRSF006278">
    <property type="entry name" value="ACCD_DCysDesulf"/>
    <property type="match status" value="1"/>
</dbReference>
<dbReference type="InterPro" id="IPR005966">
    <property type="entry name" value="D-Cys_desShydrase"/>
</dbReference>
<feature type="domain" description="Tryptophan synthase beta chain-like PALP" evidence="6">
    <location>
        <begin position="13"/>
        <end position="320"/>
    </location>
</feature>
<comment type="caution">
    <text evidence="7">The sequence shown here is derived from an EMBL/GenBank/DDBJ whole genome shotgun (WGS) entry which is preliminary data.</text>
</comment>
<proteinExistence type="inferred from homology"/>
<evidence type="ECO:0000313" key="8">
    <source>
        <dbReference type="Proteomes" id="UP000469545"/>
    </source>
</evidence>
<comment type="cofactor">
    <cofactor evidence="1">
        <name>pyridoxal 5'-phosphate</name>
        <dbReference type="ChEBI" id="CHEBI:597326"/>
    </cofactor>
</comment>
<name>A0A6N9UFU4_9ACTN</name>
<dbReference type="EMBL" id="JAAGMB010000005">
    <property type="protein sequence ID" value="NEB15080.1"/>
    <property type="molecule type" value="Genomic_DNA"/>
</dbReference>
<evidence type="ECO:0000256" key="5">
    <source>
        <dbReference type="PIRSR" id="PIRSR006278-2"/>
    </source>
</evidence>
<keyword evidence="7" id="KW-0456">Lyase</keyword>
<dbReference type="NCBIfam" id="NF003031">
    <property type="entry name" value="PRK03910.1-4"/>
    <property type="match status" value="1"/>
</dbReference>
<evidence type="ECO:0000256" key="3">
    <source>
        <dbReference type="ARBA" id="ARBA00022898"/>
    </source>
</evidence>
<evidence type="ECO:0000256" key="1">
    <source>
        <dbReference type="ARBA" id="ARBA00001933"/>
    </source>
</evidence>
<dbReference type="GO" id="GO:0019148">
    <property type="term" value="F:D-cysteine desulfhydrase activity"/>
    <property type="evidence" value="ECO:0007669"/>
    <property type="project" value="UniProtKB-EC"/>
</dbReference>
<feature type="active site" description="Nucleophile" evidence="4">
    <location>
        <position position="82"/>
    </location>
</feature>
<evidence type="ECO:0000256" key="2">
    <source>
        <dbReference type="ARBA" id="ARBA00008639"/>
    </source>
</evidence>
<dbReference type="PANTHER" id="PTHR43780:SF2">
    <property type="entry name" value="1-AMINOCYCLOPROPANE-1-CARBOXYLATE DEAMINASE-RELATED"/>
    <property type="match status" value="1"/>
</dbReference>
<sequence length="335" mass="35509">MVQTARFARFPLGQFPTALEPMERLTDHLRQSHASVPNLWIKRDDCTGLATGGNKTRKLEFLVGEAIQQGADVLITQGATQSNHARQTAAAAVRAGMECKLFLEKRQSRDEEYELSGNVLLDELLGAEVVDRVPAGTDMQEAMEMLADELRAAGRRPYVIPGGGSNPLGAVGYVLCAQELEAAPVPVDWIVHGTGSTGTQAGLVAGLRAMHSPAKVLGVSVRQPEEKQISAVLGLAERTAALIGAEGAVTRDDVLVDDRWVGGGYGVPTNSMIEAVRLVASTEGVLLDPVYSGKGFAGLLGNIAEGRFATDDNVVFLHTGGSAALFGYRSTFQTP</sequence>
<comment type="similarity">
    <text evidence="2">Belongs to the ACC deaminase/D-cysteine desulfhydrase family.</text>
</comment>
<dbReference type="EC" id="4.4.1.15" evidence="7"/>
<evidence type="ECO:0000259" key="6">
    <source>
        <dbReference type="Pfam" id="PF00291"/>
    </source>
</evidence>
<organism evidence="7 8">
    <name type="scientific">Streptomyces coelicoflavus</name>
    <dbReference type="NCBI Taxonomy" id="285562"/>
    <lineage>
        <taxon>Bacteria</taxon>
        <taxon>Bacillati</taxon>
        <taxon>Actinomycetota</taxon>
        <taxon>Actinomycetes</taxon>
        <taxon>Kitasatosporales</taxon>
        <taxon>Streptomycetaceae</taxon>
        <taxon>Streptomyces</taxon>
    </lineage>
</organism>
<reference evidence="7 8" key="1">
    <citation type="submission" date="2020-01" db="EMBL/GenBank/DDBJ databases">
        <title>Insect and environment-associated Actinomycetes.</title>
        <authorList>
            <person name="Currrie C."/>
            <person name="Chevrette M."/>
            <person name="Carlson C."/>
            <person name="Stubbendieck R."/>
            <person name="Wendt-Pienkowski E."/>
        </authorList>
    </citation>
    <scope>NUCLEOTIDE SEQUENCE [LARGE SCALE GENOMIC DNA]</scope>
    <source>
        <strain evidence="7 8">SID14172</strain>
    </source>
</reference>